<proteinExistence type="predicted"/>
<dbReference type="GO" id="GO:0004074">
    <property type="term" value="F:biliverdin reductase [NAD(P)H] activity"/>
    <property type="evidence" value="ECO:0007669"/>
    <property type="project" value="TreeGrafter"/>
</dbReference>
<dbReference type="AlphaFoldDB" id="A0A3N9WLX1"/>
<dbReference type="OrthoDB" id="4115876at2"/>
<dbReference type="EMBL" id="QGSZ01000218">
    <property type="protein sequence ID" value="RQX01798.1"/>
    <property type="molecule type" value="Genomic_DNA"/>
</dbReference>
<comment type="caution">
    <text evidence="2">The sequence shown here is derived from an EMBL/GenBank/DDBJ whole genome shotgun (WGS) entry which is preliminary data.</text>
</comment>
<evidence type="ECO:0000259" key="1">
    <source>
        <dbReference type="Pfam" id="PF13460"/>
    </source>
</evidence>
<evidence type="ECO:0000313" key="3">
    <source>
        <dbReference type="Proteomes" id="UP000282312"/>
    </source>
</evidence>
<dbReference type="Pfam" id="PF13460">
    <property type="entry name" value="NAD_binding_10"/>
    <property type="match status" value="1"/>
</dbReference>
<sequence length="211" mass="23002">MRIAVVGANGRTGRLVVEQALARGHGVTALARQPQQSSRRDQRLTTVEVDVLDRGRVVDALSEVDAVISTLGIGTSREATVTYSQGTGNLLHAMGLHGTKRIVVVAASPVGPRQDQAAFDRYVVMPILERFFGATYQDMRRMEALLAESGTDWTSLRPPRLVEKPPVGGYRISPGRPLPKARTLTYADLATSLIDALNRDDLRRRAAYVAN</sequence>
<gene>
    <name evidence="2" type="ORF">DLJ59_17450</name>
</gene>
<dbReference type="InterPro" id="IPR051606">
    <property type="entry name" value="Polyketide_Oxido-like"/>
</dbReference>
<dbReference type="InterPro" id="IPR016040">
    <property type="entry name" value="NAD(P)-bd_dom"/>
</dbReference>
<reference evidence="2 3" key="1">
    <citation type="submission" date="2018-05" db="EMBL/GenBank/DDBJ databases">
        <title>Micromonospora from Atacama Desert.</title>
        <authorList>
            <person name="Carro L."/>
            <person name="Goodfellow M."/>
            <person name="Klenk H.-P."/>
        </authorList>
    </citation>
    <scope>NUCLEOTIDE SEQUENCE [LARGE SCALE GENOMIC DNA]</scope>
    <source>
        <strain evidence="2 3">LB39</strain>
    </source>
</reference>
<dbReference type="PANTHER" id="PTHR43355">
    <property type="entry name" value="FLAVIN REDUCTASE (NADPH)"/>
    <property type="match status" value="1"/>
</dbReference>
<protein>
    <submittedName>
        <fullName evidence="2">NAD-dependent dehydratase</fullName>
    </submittedName>
</protein>
<accession>A0A3N9WLX1</accession>
<dbReference type="SUPFAM" id="SSF51735">
    <property type="entry name" value="NAD(P)-binding Rossmann-fold domains"/>
    <property type="match status" value="1"/>
</dbReference>
<evidence type="ECO:0000313" key="2">
    <source>
        <dbReference type="EMBL" id="RQX01798.1"/>
    </source>
</evidence>
<dbReference type="Gene3D" id="3.40.50.720">
    <property type="entry name" value="NAD(P)-binding Rossmann-like Domain"/>
    <property type="match status" value="1"/>
</dbReference>
<feature type="domain" description="NAD(P)-binding" evidence="1">
    <location>
        <begin position="7"/>
        <end position="199"/>
    </location>
</feature>
<dbReference type="InterPro" id="IPR036291">
    <property type="entry name" value="NAD(P)-bd_dom_sf"/>
</dbReference>
<dbReference type="Proteomes" id="UP000282312">
    <property type="component" value="Unassembled WGS sequence"/>
</dbReference>
<dbReference type="RefSeq" id="WP_124773697.1">
    <property type="nucleotide sequence ID" value="NZ_QGSZ01000218.1"/>
</dbReference>
<dbReference type="GO" id="GO:0042602">
    <property type="term" value="F:riboflavin reductase (NADPH) activity"/>
    <property type="evidence" value="ECO:0007669"/>
    <property type="project" value="TreeGrafter"/>
</dbReference>
<keyword evidence="3" id="KW-1185">Reference proteome</keyword>
<organism evidence="2 3">
    <name type="scientific">Micromonospora inaquosa</name>
    <dbReference type="NCBI Taxonomy" id="2203716"/>
    <lineage>
        <taxon>Bacteria</taxon>
        <taxon>Bacillati</taxon>
        <taxon>Actinomycetota</taxon>
        <taxon>Actinomycetes</taxon>
        <taxon>Micromonosporales</taxon>
        <taxon>Micromonosporaceae</taxon>
        <taxon>Micromonospora</taxon>
    </lineage>
</organism>
<dbReference type="PANTHER" id="PTHR43355:SF2">
    <property type="entry name" value="FLAVIN REDUCTASE (NADPH)"/>
    <property type="match status" value="1"/>
</dbReference>
<name>A0A3N9WLX1_9ACTN</name>